<proteinExistence type="predicted"/>
<evidence type="ECO:0008006" key="3">
    <source>
        <dbReference type="Google" id="ProtNLM"/>
    </source>
</evidence>
<organism evidence="1 2">
    <name type="scientific">Sphingobacterium siyangense</name>
    <dbReference type="NCBI Taxonomy" id="459529"/>
    <lineage>
        <taxon>Bacteria</taxon>
        <taxon>Pseudomonadati</taxon>
        <taxon>Bacteroidota</taxon>
        <taxon>Sphingobacteriia</taxon>
        <taxon>Sphingobacteriales</taxon>
        <taxon>Sphingobacteriaceae</taxon>
        <taxon>Sphingobacterium</taxon>
    </lineage>
</organism>
<protein>
    <recommendedName>
        <fullName evidence="3">Tetratricopeptide repeat protein</fullName>
    </recommendedName>
</protein>
<sequence length="792" mass="92818">MEEKNIYDLFYSGQLDLFIIEGENQLRQNDQDVTLWTHLAIAYHDQAFYEGHEAIFDVIQEKMIPYFQKALAIEPDNETTLYHILNYVLDNQATLAQIGRPKFHITEGNKGLFIEYAKKLIASPNMSGYGHNYLTNIYEGLQDDTAMLPVLEASIDFVKETFKNERETLDHNFSIFWIKKIYLLDRTKQINESNILALMEADLKHFINSNEMNYVDLAEIAYENKAIDLALQILLKLIKGENSAVHIHQELVKWHTRFEELIAEGYEHPEVFYYQLIIERNYSEEIGIPLDYYYLHALKLVDAYPDSYVGYHFAAAYLYDEGQYAAAIPHLTMVGERKWNATSWRRLVECTFIANGTVYDQVPTFHDLPRECYNEAVALSDFIHSQDNLTTVDQSALQLLVLELYRQAYDAFKGYFEQNKYESDYFGGSHNRAMNCNNLALAYKAAGELEICYAIATEGLSYSDFEELHFTRADALSALEDYVRLEEVLQQYFDTYQISLEATLEQQAFTSEEDEEAEDTESVIFPPCYRMLMHQIDVEYQLGRSTNIQSRAQQLLEFIYKFYIDHPNLDDYQYRDFEASKNGIEHIIYQMIEHDNLAQRISYYEQMAKQYPHEAQPQYVLMQLYNEKSNYKSMNLAAQKYLKNKPEFIIDNFDKAKTLYLIVKSHYYLTEFSAGIEIFQTYENWVQSVMEPNDYVLWLKFGIELFAENGDINEVNKYVNVFNGIYQQCDWGYDDDVESVKLAEAYANYKTGNLKKAHNLLDEVLAYSDHSPLADEYKRTWKKPGFFSGFKF</sequence>
<dbReference type="Proteomes" id="UP000286402">
    <property type="component" value="Unassembled WGS sequence"/>
</dbReference>
<name>A0A420FVT3_9SPHI</name>
<keyword evidence="2" id="KW-1185">Reference proteome</keyword>
<evidence type="ECO:0000313" key="1">
    <source>
        <dbReference type="EMBL" id="RKF36984.1"/>
    </source>
</evidence>
<accession>A0A420FVT3</accession>
<dbReference type="RefSeq" id="WP_120334100.1">
    <property type="nucleotide sequence ID" value="NZ_MCAQ01000012.1"/>
</dbReference>
<comment type="caution">
    <text evidence="1">The sequence shown here is derived from an EMBL/GenBank/DDBJ whole genome shotgun (WGS) entry which is preliminary data.</text>
</comment>
<dbReference type="InterPro" id="IPR011990">
    <property type="entry name" value="TPR-like_helical_dom_sf"/>
</dbReference>
<dbReference type="AlphaFoldDB" id="A0A420FVT3"/>
<dbReference type="Gene3D" id="1.25.40.10">
    <property type="entry name" value="Tetratricopeptide repeat domain"/>
    <property type="match status" value="2"/>
</dbReference>
<gene>
    <name evidence="1" type="ORF">BCY89_04825</name>
</gene>
<dbReference type="EMBL" id="MCAQ01000012">
    <property type="protein sequence ID" value="RKF36984.1"/>
    <property type="molecule type" value="Genomic_DNA"/>
</dbReference>
<evidence type="ECO:0000313" key="2">
    <source>
        <dbReference type="Proteomes" id="UP000286402"/>
    </source>
</evidence>
<reference evidence="1 2" key="1">
    <citation type="submission" date="2016-07" db="EMBL/GenBank/DDBJ databases">
        <title>Genome analysis of Sphingobacterium siyangense T12B17.</title>
        <authorList>
            <person name="Xu D."/>
            <person name="Su Y."/>
            <person name="Zheng S."/>
        </authorList>
    </citation>
    <scope>NUCLEOTIDE SEQUENCE [LARGE SCALE GENOMIC DNA]</scope>
    <source>
        <strain evidence="1 2">T12B17</strain>
    </source>
</reference>